<dbReference type="PANTHER" id="PTHR12302">
    <property type="entry name" value="EBNA2 BINDING PROTEIN P100"/>
    <property type="match status" value="1"/>
</dbReference>
<evidence type="ECO:0000256" key="1">
    <source>
        <dbReference type="ARBA" id="ARBA00004496"/>
    </source>
</evidence>
<sequence length="874" mass="97337">MVLSGDAITIRSQPRTGRPKERQLNLSNVTAPRPARRGPGNTDATADEPCAWASREFLRKKLVGKEVLFTIETSTNTGREYGHVYLGNDIATGENVIETLVSEGLVQVRRDNLRDSAAKLIELEDNAKAAGKGKWAPDASSQVRDIIWSVESPRVLVEKFGGKPVPAVIEHVRDGSTLRAFLLPDMYHVTVMLSGVRCPTVKLGSDGKPDPSLAEPYFEEARFFVESRLLQREVTIVLESVNNANYIGSVLHPNGDIAELLLREGFARCVDWSIAHSHAGAETLRAAERSAKEKKLRIWKDYKPASMGSVKDKDIQGKVIEIVNADALVIRMPDNSTKKIFLSSVRPPRMENKEGQEVKRTQRVRPLYDVPFMWEAREFLRRKMIGQKVQVHVDYVQPASDGYPEKTCCTVRLGGVNMAEALVGKGLATVVRYRQDEERRSSQYDALLAAEMKAQKSGNGMYGKKENATVKVQDCAGDLVKSKQFLPFLKRIGRADGIVEFVASGSRMRVYVPRETCLVTLLLAGVSCPRGARPAPGGAGTMEAEPFGEEAAAFTRDLCLQHEVQIEVDSMDKGGNFIGWVFLGDKNLAVELVAAGLSSMHFSAEESKYYTALQRALEQAQKARKGIWKDYVEKTPVADEPAAEAEPTERKEHYKSVVVTEVGEECRFFAQSVDKGQELETMMEKMRAEMAANPPLPGAYRPKKNDQIAAKFVDNEWYRARVERVAQGQVSVIYVDYGNRATIPVTDCAALPGMFAAAPRYAKEYCLACVKMPKDEDMIKESQLALSEDVLNREVELNIEYRDGLEYVTLRAAGQDVAKGLVEEGLLMVDARRDPRVRELVADYQAAQDRARREHKNIWQYGDVTDDDATEFGR</sequence>
<comment type="caution">
    <text evidence="9">The sequence shown here is derived from an EMBL/GenBank/DDBJ whole genome shotgun (WGS) entry which is preliminary data.</text>
</comment>
<feature type="domain" description="Tudor" evidence="7">
    <location>
        <begin position="701"/>
        <end position="758"/>
    </location>
</feature>
<evidence type="ECO:0000259" key="8">
    <source>
        <dbReference type="PROSITE" id="PS50830"/>
    </source>
</evidence>
<dbReference type="Pfam" id="PF00565">
    <property type="entry name" value="SNase"/>
    <property type="match status" value="4"/>
</dbReference>
<dbReference type="GO" id="GO:0005634">
    <property type="term" value="C:nucleus"/>
    <property type="evidence" value="ECO:0007669"/>
    <property type="project" value="TreeGrafter"/>
</dbReference>
<reference evidence="9 10" key="1">
    <citation type="submission" date="2019-07" db="EMBL/GenBank/DDBJ databases">
        <title>Draft genome assembly of a fouling barnacle, Amphibalanus amphitrite (Darwin, 1854): The first reference genome for Thecostraca.</title>
        <authorList>
            <person name="Kim W."/>
        </authorList>
    </citation>
    <scope>NUCLEOTIDE SEQUENCE [LARGE SCALE GENOMIC DNA]</scope>
    <source>
        <strain evidence="9">SNU_AA5</strain>
        <tissue evidence="9">Soma without cirri and trophi</tissue>
    </source>
</reference>
<dbReference type="SMART" id="SM00318">
    <property type="entry name" value="SNc"/>
    <property type="match status" value="4"/>
</dbReference>
<evidence type="ECO:0000256" key="3">
    <source>
        <dbReference type="ARBA" id="ARBA00022490"/>
    </source>
</evidence>
<dbReference type="Gene3D" id="2.30.30.140">
    <property type="match status" value="1"/>
</dbReference>
<dbReference type="AlphaFoldDB" id="A0A6A4VWP4"/>
<gene>
    <name evidence="9" type="primary">SND1</name>
    <name evidence="9" type="ORF">FJT64_000670</name>
</gene>
<dbReference type="CDD" id="cd20433">
    <property type="entry name" value="Tudor_TDRD11"/>
    <property type="match status" value="1"/>
</dbReference>
<comment type="subcellular location">
    <subcellularLocation>
        <location evidence="1 5">Cytoplasm</location>
    </subcellularLocation>
</comment>
<dbReference type="OrthoDB" id="6020750at2759"/>
<dbReference type="FunFam" id="2.30.30.140:FF:000018">
    <property type="entry name" value="Serine/threonine-protein kinase 31"/>
    <property type="match status" value="1"/>
</dbReference>
<dbReference type="InterPro" id="IPR002999">
    <property type="entry name" value="Tudor"/>
</dbReference>
<feature type="domain" description="TNase-like" evidence="8">
    <location>
        <begin position="493"/>
        <end position="630"/>
    </location>
</feature>
<keyword evidence="3 5" id="KW-0963">Cytoplasm</keyword>
<dbReference type="InterPro" id="IPR035437">
    <property type="entry name" value="SNase_OB-fold_sf"/>
</dbReference>
<dbReference type="GO" id="GO:0005829">
    <property type="term" value="C:cytosol"/>
    <property type="evidence" value="ECO:0007669"/>
    <property type="project" value="UniProtKB-UniRule"/>
</dbReference>
<accession>A0A6A4VWP4</accession>
<dbReference type="FunFam" id="2.40.50.90:FF:000001">
    <property type="entry name" value="Staphylococcal nuclease domain-containing protein"/>
    <property type="match status" value="1"/>
</dbReference>
<keyword evidence="10" id="KW-1185">Reference proteome</keyword>
<dbReference type="SUPFAM" id="SSF50199">
    <property type="entry name" value="Staphylococcal nuclease"/>
    <property type="match status" value="5"/>
</dbReference>
<dbReference type="Gene3D" id="2.40.50.90">
    <property type="match status" value="5"/>
</dbReference>
<dbReference type="GO" id="GO:0031047">
    <property type="term" value="P:regulatory ncRNA-mediated gene silencing"/>
    <property type="evidence" value="ECO:0007669"/>
    <property type="project" value="UniProtKB-UniRule"/>
</dbReference>
<dbReference type="GO" id="GO:0006402">
    <property type="term" value="P:mRNA catabolic process"/>
    <property type="evidence" value="ECO:0007669"/>
    <property type="project" value="UniProtKB-UniRule"/>
</dbReference>
<dbReference type="InterPro" id="IPR016071">
    <property type="entry name" value="Staphylococal_nuclease_OB-fold"/>
</dbReference>
<evidence type="ECO:0000256" key="5">
    <source>
        <dbReference type="PIRNR" id="PIRNR017179"/>
    </source>
</evidence>
<feature type="domain" description="TNase-like" evidence="8">
    <location>
        <begin position="163"/>
        <end position="301"/>
    </location>
</feature>
<dbReference type="Proteomes" id="UP000440578">
    <property type="component" value="Unassembled WGS sequence"/>
</dbReference>
<evidence type="ECO:0000313" key="9">
    <source>
        <dbReference type="EMBL" id="KAF0295232.1"/>
    </source>
</evidence>
<dbReference type="Pfam" id="PF00567">
    <property type="entry name" value="TUDOR"/>
    <property type="match status" value="1"/>
</dbReference>
<dbReference type="SMART" id="SM00333">
    <property type="entry name" value="TUDOR"/>
    <property type="match status" value="1"/>
</dbReference>
<keyword evidence="4" id="KW-0677">Repeat</keyword>
<name>A0A6A4VWP4_AMPAM</name>
<dbReference type="EMBL" id="VIIS01001631">
    <property type="protein sequence ID" value="KAF0295232.1"/>
    <property type="molecule type" value="Genomic_DNA"/>
</dbReference>
<dbReference type="FunFam" id="2.40.50.90:FF:000002">
    <property type="entry name" value="Staphylococcal nuclease domain-containing protein"/>
    <property type="match status" value="1"/>
</dbReference>
<evidence type="ECO:0000256" key="4">
    <source>
        <dbReference type="ARBA" id="ARBA00022737"/>
    </source>
</evidence>
<evidence type="ECO:0000256" key="2">
    <source>
        <dbReference type="ARBA" id="ARBA00017230"/>
    </source>
</evidence>
<feature type="domain" description="TNase-like" evidence="8">
    <location>
        <begin position="313"/>
        <end position="464"/>
    </location>
</feature>
<dbReference type="InterPro" id="IPR047386">
    <property type="entry name" value="Tudor_TDRD11"/>
</dbReference>
<evidence type="ECO:0000313" key="10">
    <source>
        <dbReference type="Proteomes" id="UP000440578"/>
    </source>
</evidence>
<dbReference type="PROSITE" id="PS50304">
    <property type="entry name" value="TUDOR"/>
    <property type="match status" value="1"/>
</dbReference>
<dbReference type="InterPro" id="IPR016685">
    <property type="entry name" value="Silence_cplx_Nase-comp_TudorSN"/>
</dbReference>
<evidence type="ECO:0000259" key="7">
    <source>
        <dbReference type="PROSITE" id="PS50304"/>
    </source>
</evidence>
<evidence type="ECO:0000256" key="6">
    <source>
        <dbReference type="SAM" id="MobiDB-lite"/>
    </source>
</evidence>
<feature type="domain" description="TNase-like" evidence="8">
    <location>
        <begin position="1"/>
        <end position="137"/>
    </location>
</feature>
<organism evidence="9 10">
    <name type="scientific">Amphibalanus amphitrite</name>
    <name type="common">Striped barnacle</name>
    <name type="synonym">Balanus amphitrite</name>
    <dbReference type="NCBI Taxonomy" id="1232801"/>
    <lineage>
        <taxon>Eukaryota</taxon>
        <taxon>Metazoa</taxon>
        <taxon>Ecdysozoa</taxon>
        <taxon>Arthropoda</taxon>
        <taxon>Crustacea</taxon>
        <taxon>Multicrustacea</taxon>
        <taxon>Cirripedia</taxon>
        <taxon>Thoracica</taxon>
        <taxon>Thoracicalcarea</taxon>
        <taxon>Balanomorpha</taxon>
        <taxon>Balanoidea</taxon>
        <taxon>Balanidae</taxon>
        <taxon>Amphibalaninae</taxon>
        <taxon>Amphibalanus</taxon>
    </lineage>
</organism>
<feature type="region of interest" description="Disordered" evidence="6">
    <location>
        <begin position="1"/>
        <end position="47"/>
    </location>
</feature>
<dbReference type="GO" id="GO:0004518">
    <property type="term" value="F:nuclease activity"/>
    <property type="evidence" value="ECO:0007669"/>
    <property type="project" value="TreeGrafter"/>
</dbReference>
<dbReference type="GO" id="GO:0031332">
    <property type="term" value="C:RNAi effector complex"/>
    <property type="evidence" value="ECO:0007669"/>
    <property type="project" value="InterPro"/>
</dbReference>
<proteinExistence type="predicted"/>
<dbReference type="CDD" id="cd00175">
    <property type="entry name" value="SNc"/>
    <property type="match status" value="3"/>
</dbReference>
<dbReference type="SUPFAM" id="SSF63748">
    <property type="entry name" value="Tudor/PWWP/MBT"/>
    <property type="match status" value="1"/>
</dbReference>
<dbReference type="PIRSF" id="PIRSF017179">
    <property type="entry name" value="RISC-Tudor-SN"/>
    <property type="match status" value="1"/>
</dbReference>
<protein>
    <recommendedName>
        <fullName evidence="2">Staphylococcal nuclease domain-containing protein 1</fullName>
    </recommendedName>
</protein>
<dbReference type="PANTHER" id="PTHR12302:SF2">
    <property type="entry name" value="STAPHYLOCOCCAL NUCLEASE DOMAIN-CONTAINING PROTEIN 1"/>
    <property type="match status" value="1"/>
</dbReference>
<dbReference type="GO" id="GO:0003723">
    <property type="term" value="F:RNA binding"/>
    <property type="evidence" value="ECO:0007669"/>
    <property type="project" value="UniProtKB-UniRule"/>
</dbReference>
<dbReference type="PROSITE" id="PS50830">
    <property type="entry name" value="TNASE_3"/>
    <property type="match status" value="4"/>
</dbReference>